<comment type="function">
    <text evidence="2">Catalyzes the reversible conversion of ribose-5-phosphate to ribulose 5-phosphate.</text>
</comment>
<evidence type="ECO:0000256" key="1">
    <source>
        <dbReference type="ARBA" id="ARBA00023235"/>
    </source>
</evidence>
<dbReference type="NCBIfam" id="NF001924">
    <property type="entry name" value="PRK00702.1"/>
    <property type="match status" value="1"/>
</dbReference>
<dbReference type="EC" id="5.3.1.6" evidence="2"/>
<protein>
    <recommendedName>
        <fullName evidence="2">Ribose-5-phosphate isomerase A</fullName>
        <ecNumber evidence="2">5.3.1.6</ecNumber>
    </recommendedName>
    <alternativeName>
        <fullName evidence="2">Phosphoriboisomerase A</fullName>
        <shortName evidence="2">PRI</shortName>
    </alternativeName>
</protein>
<reference evidence="3 4" key="1">
    <citation type="submission" date="2023-10" db="EMBL/GenBank/DDBJ databases">
        <title>Virgibacillus halophilus 5B73C genome.</title>
        <authorList>
            <person name="Miliotis G."/>
            <person name="Sengupta P."/>
            <person name="Hameed A."/>
            <person name="Chuvochina M."/>
            <person name="Mcdonagh F."/>
            <person name="Simpson A.C."/>
            <person name="Singh N.K."/>
            <person name="Rekha P.D."/>
            <person name="Raman K."/>
            <person name="Hugenholtz P."/>
            <person name="Venkateswaran K."/>
        </authorList>
    </citation>
    <scope>NUCLEOTIDE SEQUENCE [LARGE SCALE GENOMIC DNA]</scope>
    <source>
        <strain evidence="3 4">5B73C</strain>
    </source>
</reference>
<feature type="binding site" evidence="2">
    <location>
        <begin position="26"/>
        <end position="29"/>
    </location>
    <ligand>
        <name>substrate</name>
    </ligand>
</feature>
<dbReference type="InterPro" id="IPR020672">
    <property type="entry name" value="Ribose5P_isomerase_typA_subgr"/>
</dbReference>
<dbReference type="HAMAP" id="MF_00170">
    <property type="entry name" value="Rib_5P_isom_A"/>
    <property type="match status" value="1"/>
</dbReference>
<evidence type="ECO:0000256" key="2">
    <source>
        <dbReference type="HAMAP-Rule" id="MF_00170"/>
    </source>
</evidence>
<dbReference type="SUPFAM" id="SSF75445">
    <property type="entry name" value="D-ribose-5-phosphate isomerase (RpiA), lid domain"/>
    <property type="match status" value="1"/>
</dbReference>
<dbReference type="InterPro" id="IPR037171">
    <property type="entry name" value="NagB/RpiA_transferase-like"/>
</dbReference>
<keyword evidence="1 2" id="KW-0413">Isomerase</keyword>
<dbReference type="Proteomes" id="UP001281447">
    <property type="component" value="Unassembled WGS sequence"/>
</dbReference>
<organism evidence="3 4">
    <name type="scientific">Tigheibacillus halophilus</name>
    <dbReference type="NCBI Taxonomy" id="361280"/>
    <lineage>
        <taxon>Bacteria</taxon>
        <taxon>Bacillati</taxon>
        <taxon>Bacillota</taxon>
        <taxon>Bacilli</taxon>
        <taxon>Bacillales</taxon>
        <taxon>Bacillaceae</taxon>
        <taxon>Tigheibacillus</taxon>
    </lineage>
</organism>
<dbReference type="RefSeq" id="WP_390356598.1">
    <property type="nucleotide sequence ID" value="NZ_JBHUIZ010000013.1"/>
</dbReference>
<feature type="active site" description="Proton acceptor" evidence="2">
    <location>
        <position position="103"/>
    </location>
</feature>
<comment type="caution">
    <text evidence="3">The sequence shown here is derived from an EMBL/GenBank/DDBJ whole genome shotgun (WGS) entry which is preliminary data.</text>
</comment>
<dbReference type="SUPFAM" id="SSF100950">
    <property type="entry name" value="NagB/RpiA/CoA transferase-like"/>
    <property type="match status" value="1"/>
</dbReference>
<evidence type="ECO:0000313" key="3">
    <source>
        <dbReference type="EMBL" id="MDY0393396.1"/>
    </source>
</evidence>
<dbReference type="Gene3D" id="3.40.50.1360">
    <property type="match status" value="1"/>
</dbReference>
<comment type="pathway">
    <text evidence="2">Carbohydrate degradation; pentose phosphate pathway; D-ribose 5-phosphate from D-ribulose 5-phosphate (non-oxidative stage): step 1/1.</text>
</comment>
<dbReference type="PANTHER" id="PTHR11934:SF0">
    <property type="entry name" value="RIBOSE-5-PHOSPHATE ISOMERASE"/>
    <property type="match status" value="1"/>
</dbReference>
<dbReference type="InterPro" id="IPR004788">
    <property type="entry name" value="Ribose5P_isomerase_type_A"/>
</dbReference>
<dbReference type="PANTHER" id="PTHR11934">
    <property type="entry name" value="RIBOSE-5-PHOSPHATE ISOMERASE"/>
    <property type="match status" value="1"/>
</dbReference>
<feature type="binding site" evidence="2">
    <location>
        <begin position="81"/>
        <end position="84"/>
    </location>
    <ligand>
        <name>substrate</name>
    </ligand>
</feature>
<dbReference type="EMBL" id="JAWDIP010000003">
    <property type="protein sequence ID" value="MDY0393396.1"/>
    <property type="molecule type" value="Genomic_DNA"/>
</dbReference>
<comment type="similarity">
    <text evidence="2">Belongs to the ribose 5-phosphate isomerase family.</text>
</comment>
<feature type="binding site" evidence="2">
    <location>
        <begin position="94"/>
        <end position="97"/>
    </location>
    <ligand>
        <name>substrate</name>
    </ligand>
</feature>
<sequence>MNQSKKAAGEKAVDYIKSGMTVGLGSGSTVYYMLQKLGRQVRQGLDIKGVSTSTQTSAWAKEFGIPLTDLTDGVEIDIAIDGADEIDPECRLIKGGGGCLVREKIVGFYAKRFIVIAGSSKMVDKLGSFPLPVEILPFGHEITAGYIQALGAKTSLRRQGNGQPFISDNGNYIYDCDFGLLENPHDLNRSLHGVVGVVETGLFLDMAHIVIIGEGRDTKVMKTVKSDHSTKSCKR</sequence>
<name>A0ABU5C267_9BACI</name>
<evidence type="ECO:0000313" key="4">
    <source>
        <dbReference type="Proteomes" id="UP001281447"/>
    </source>
</evidence>
<accession>A0ABU5C267</accession>
<comment type="subunit">
    <text evidence="2">Homodimer.</text>
</comment>
<gene>
    <name evidence="2 3" type="primary">rpiA</name>
    <name evidence="3" type="ORF">RWE15_01840</name>
</gene>
<keyword evidence="4" id="KW-1185">Reference proteome</keyword>
<dbReference type="Gene3D" id="3.30.70.260">
    <property type="match status" value="1"/>
</dbReference>
<dbReference type="CDD" id="cd01398">
    <property type="entry name" value="RPI_A"/>
    <property type="match status" value="1"/>
</dbReference>
<dbReference type="NCBIfam" id="TIGR00021">
    <property type="entry name" value="rpiA"/>
    <property type="match status" value="1"/>
</dbReference>
<feature type="binding site" evidence="2">
    <location>
        <position position="121"/>
    </location>
    <ligand>
        <name>substrate</name>
    </ligand>
</feature>
<comment type="catalytic activity">
    <reaction evidence="2">
        <text>aldehydo-D-ribose 5-phosphate = D-ribulose 5-phosphate</text>
        <dbReference type="Rhea" id="RHEA:14657"/>
        <dbReference type="ChEBI" id="CHEBI:58121"/>
        <dbReference type="ChEBI" id="CHEBI:58273"/>
        <dbReference type="EC" id="5.3.1.6"/>
    </reaction>
</comment>
<dbReference type="GO" id="GO:0004751">
    <property type="term" value="F:ribose-5-phosphate isomerase activity"/>
    <property type="evidence" value="ECO:0007669"/>
    <property type="project" value="UniProtKB-EC"/>
</dbReference>
<dbReference type="Pfam" id="PF06026">
    <property type="entry name" value="Rib_5-P_isom_A"/>
    <property type="match status" value="1"/>
</dbReference>
<proteinExistence type="inferred from homology"/>